<evidence type="ECO:0000313" key="2">
    <source>
        <dbReference type="Proteomes" id="UP000324831"/>
    </source>
</evidence>
<dbReference type="EMBL" id="BIMN01000006">
    <property type="protein sequence ID" value="GCE63921.1"/>
    <property type="molecule type" value="Genomic_DNA"/>
</dbReference>
<protein>
    <submittedName>
        <fullName evidence="1">Uncharacterized protein</fullName>
    </submittedName>
</protein>
<comment type="caution">
    <text evidence="1">The sequence shown here is derived from an EMBL/GenBank/DDBJ whole genome shotgun (WGS) entry which is preliminary data.</text>
</comment>
<organism evidence="1 2">
    <name type="scientific">Candidatus Mycoplasma haematohominis</name>
    <dbReference type="NCBI Taxonomy" id="1494318"/>
    <lineage>
        <taxon>Bacteria</taxon>
        <taxon>Bacillati</taxon>
        <taxon>Mycoplasmatota</taxon>
        <taxon>Mollicutes</taxon>
        <taxon>Mycoplasmataceae</taxon>
        <taxon>Mycoplasma</taxon>
    </lineage>
</organism>
<gene>
    <name evidence="1" type="ORF">MHSWG343_09280</name>
</gene>
<proteinExistence type="predicted"/>
<accession>A0A478FQW8</accession>
<dbReference type="Proteomes" id="UP000324831">
    <property type="component" value="Unassembled WGS sequence"/>
</dbReference>
<dbReference type="AlphaFoldDB" id="A0A478FQW8"/>
<name>A0A478FQW8_9MOLU</name>
<evidence type="ECO:0000313" key="1">
    <source>
        <dbReference type="EMBL" id="GCE63921.1"/>
    </source>
</evidence>
<sequence length="352" mass="39357">MAISTGYLKGGVVGLTAIIGGTGFGLGFYSSGGYLGEIDSADVVTELSSPISKYADGSLGDKLSKDKLAPVNTGTSDSIIENILMQGTLFFGNVPIVYPKDQLFSGSPRFTLKPLVKVVNGKNFYFYEKPVKNTVDAFKEACQVALQGSYSKDSGELQKLENWCSEPKVKHVLKRHGFEINSDDEAFKEVIGGGWFKKENDVKYWEKQTFIKKELINSFLGEKLNNKGIEDSNSVDRSHILSVKYRCRALLEKPFSRKSFYMPKNYWDQDNSHVNKNLDEFQEAAIFCTTPRTVEDYITKTLQGSVKGESEIDTSDACYLSNHVSGLKDKKTYWPFGGNGFWCGVRLLYKPR</sequence>
<reference evidence="1 2" key="1">
    <citation type="submission" date="2019-01" db="EMBL/GenBank/DDBJ databases">
        <title>Draft genome sequences of Candidatus Mycoplasma haemohominis SWG34-3 identified from a patient with pyrexia, anemia and liver dysfunction.</title>
        <authorList>
            <person name="Sekizuka T."/>
            <person name="Hattori N."/>
            <person name="Katano H."/>
            <person name="Takuma T."/>
            <person name="Ito T."/>
            <person name="Arai N."/>
            <person name="Yanai R."/>
            <person name="Ishii S."/>
            <person name="Miura Y."/>
            <person name="Tokunaga T."/>
            <person name="Watanabe H."/>
            <person name="Nomura N."/>
            <person name="Eguchi J."/>
            <person name="Arai T."/>
            <person name="Hasegawa H."/>
            <person name="Nakamaki T."/>
            <person name="Wakita T."/>
            <person name="Niki Y."/>
            <person name="Kuroda M."/>
        </authorList>
    </citation>
    <scope>NUCLEOTIDE SEQUENCE [LARGE SCALE GENOMIC DNA]</scope>
    <source>
        <strain evidence="1">SWG34-3</strain>
    </source>
</reference>